<dbReference type="SUPFAM" id="SSF52833">
    <property type="entry name" value="Thioredoxin-like"/>
    <property type="match status" value="1"/>
</dbReference>
<dbReference type="EMBL" id="UXUI01007753">
    <property type="protein sequence ID" value="VDD89308.1"/>
    <property type="molecule type" value="Genomic_DNA"/>
</dbReference>
<evidence type="ECO:0000313" key="3">
    <source>
        <dbReference type="EMBL" id="VDD89308.1"/>
    </source>
</evidence>
<organism evidence="5">
    <name type="scientific">Enterobius vermicularis</name>
    <name type="common">Human pinworm</name>
    <dbReference type="NCBI Taxonomy" id="51028"/>
    <lineage>
        <taxon>Eukaryota</taxon>
        <taxon>Metazoa</taxon>
        <taxon>Ecdysozoa</taxon>
        <taxon>Nematoda</taxon>
        <taxon>Chromadorea</taxon>
        <taxon>Rhabditida</taxon>
        <taxon>Spirurina</taxon>
        <taxon>Oxyuridomorpha</taxon>
        <taxon>Oxyuroidea</taxon>
        <taxon>Oxyuridae</taxon>
        <taxon>Enterobius</taxon>
    </lineage>
</organism>
<accession>A0A0N4V2V2</accession>
<dbReference type="Gene3D" id="3.40.30.10">
    <property type="entry name" value="Glutaredoxin"/>
    <property type="match status" value="1"/>
</dbReference>
<reference evidence="5" key="1">
    <citation type="submission" date="2017-02" db="UniProtKB">
        <authorList>
            <consortium name="WormBaseParasite"/>
        </authorList>
    </citation>
    <scope>IDENTIFICATION</scope>
</reference>
<dbReference type="WBParaSite" id="EVEC_0000435101-mRNA-1">
    <property type="protein sequence ID" value="EVEC_0000435101-mRNA-1"/>
    <property type="gene ID" value="EVEC_0000435101"/>
</dbReference>
<dbReference type="GO" id="GO:0060271">
    <property type="term" value="P:cilium assembly"/>
    <property type="evidence" value="ECO:0007669"/>
    <property type="project" value="TreeGrafter"/>
</dbReference>
<evidence type="ECO:0000313" key="5">
    <source>
        <dbReference type="WBParaSite" id="EVEC_0000435101-mRNA-1"/>
    </source>
</evidence>
<dbReference type="InterPro" id="IPR042418">
    <property type="entry name" value="TXNDC15"/>
</dbReference>
<evidence type="ECO:0000256" key="1">
    <source>
        <dbReference type="SAM" id="Phobius"/>
    </source>
</evidence>
<evidence type="ECO:0000259" key="2">
    <source>
        <dbReference type="Pfam" id="PF00085"/>
    </source>
</evidence>
<gene>
    <name evidence="3" type="ORF">EVEC_LOCUS4059</name>
</gene>
<feature type="domain" description="Thioredoxin" evidence="2">
    <location>
        <begin position="122"/>
        <end position="192"/>
    </location>
</feature>
<reference evidence="3 4" key="2">
    <citation type="submission" date="2018-10" db="EMBL/GenBank/DDBJ databases">
        <authorList>
            <consortium name="Pathogen Informatics"/>
        </authorList>
    </citation>
    <scope>NUCLEOTIDE SEQUENCE [LARGE SCALE GENOMIC DNA]</scope>
</reference>
<keyword evidence="4" id="KW-1185">Reference proteome</keyword>
<dbReference type="OrthoDB" id="1899781at2759"/>
<dbReference type="InterPro" id="IPR013766">
    <property type="entry name" value="Thioredoxin_domain"/>
</dbReference>
<name>A0A0N4V2V2_ENTVE</name>
<dbReference type="PANTHER" id="PTHR14684">
    <property type="entry name" value="THIOREDOXIN DOMAIN-CONTAINING PROTEIN 15"/>
    <property type="match status" value="1"/>
</dbReference>
<dbReference type="Proteomes" id="UP000274131">
    <property type="component" value="Unassembled WGS sequence"/>
</dbReference>
<feature type="transmembrane region" description="Helical" evidence="1">
    <location>
        <begin position="226"/>
        <end position="246"/>
    </location>
</feature>
<evidence type="ECO:0000313" key="4">
    <source>
        <dbReference type="Proteomes" id="UP000274131"/>
    </source>
</evidence>
<proteinExistence type="predicted"/>
<dbReference type="PANTHER" id="PTHR14684:SF2">
    <property type="entry name" value="THIOREDOXIN DOMAIN-CONTAINING PROTEIN 15"/>
    <property type="match status" value="1"/>
</dbReference>
<dbReference type="InterPro" id="IPR036249">
    <property type="entry name" value="Thioredoxin-like_sf"/>
</dbReference>
<protein>
    <submittedName>
        <fullName evidence="5">Thioredoxin domain-containing protein</fullName>
    </submittedName>
</protein>
<keyword evidence="1" id="KW-1133">Transmembrane helix</keyword>
<dbReference type="Pfam" id="PF00085">
    <property type="entry name" value="Thioredoxin"/>
    <property type="match status" value="1"/>
</dbReference>
<sequence length="250" mass="28809">MESINEPPGPSFVNETDFQADAFRDGKLQFNILLFYTVFNEPLTDLFCEYPEDPFRFIFLSQCPAVKPMCIIDIPFDSSVVFERIRCSTAEYRANNTLEILSTVQMLKQIEFQLRSQGLLQCTLSAFYVPDCYFSAKMAPFLNALPRMFPRLRVVAVDASEHSKLYTRYGIVATPTIILWINGIPIARMDEAPFSLESFRVFLENRTDLEGIRAVNLEEGDRRGPLLCTFVLLNNFSCLIFIMFIWKCVH</sequence>
<dbReference type="GO" id="GO:0005929">
    <property type="term" value="C:cilium"/>
    <property type="evidence" value="ECO:0007669"/>
    <property type="project" value="TreeGrafter"/>
</dbReference>
<keyword evidence="1" id="KW-0472">Membrane</keyword>
<keyword evidence="1" id="KW-0812">Transmembrane</keyword>
<dbReference type="AlphaFoldDB" id="A0A0N4V2V2"/>
<dbReference type="STRING" id="51028.A0A0N4V2V2"/>